<feature type="compositionally biased region" description="Basic and acidic residues" evidence="7">
    <location>
        <begin position="150"/>
        <end position="164"/>
    </location>
</feature>
<dbReference type="GO" id="GO:0004190">
    <property type="term" value="F:aspartic-type endopeptidase activity"/>
    <property type="evidence" value="ECO:0007669"/>
    <property type="project" value="UniProtKB-KW"/>
</dbReference>
<keyword evidence="4 6" id="KW-0378">Hydrolase</keyword>
<accession>A0A5C2RSE6</accession>
<dbReference type="InterPro" id="IPR033121">
    <property type="entry name" value="PEPTIDASE_A1"/>
</dbReference>
<keyword evidence="11" id="KW-1185">Reference proteome</keyword>
<keyword evidence="2 6" id="KW-0645">Protease</keyword>
<feature type="active site" evidence="5">
    <location>
        <position position="307"/>
    </location>
</feature>
<evidence type="ECO:0000259" key="9">
    <source>
        <dbReference type="PROSITE" id="PS51767"/>
    </source>
</evidence>
<dbReference type="OrthoDB" id="15189at2759"/>
<gene>
    <name evidence="10" type="ORF">L227DRAFT_512301</name>
</gene>
<keyword evidence="8" id="KW-0732">Signal</keyword>
<reference evidence="10" key="1">
    <citation type="journal article" date="2018" name="Genome Biol. Evol.">
        <title>Genomics and development of Lentinus tigrinus, a white-rot wood-decaying mushroom with dimorphic fruiting bodies.</title>
        <authorList>
            <person name="Wu B."/>
            <person name="Xu Z."/>
            <person name="Knudson A."/>
            <person name="Carlson A."/>
            <person name="Chen N."/>
            <person name="Kovaka S."/>
            <person name="LaButti K."/>
            <person name="Lipzen A."/>
            <person name="Pennachio C."/>
            <person name="Riley R."/>
            <person name="Schakwitz W."/>
            <person name="Umezawa K."/>
            <person name="Ohm R.A."/>
            <person name="Grigoriev I.V."/>
            <person name="Nagy L.G."/>
            <person name="Gibbons J."/>
            <person name="Hibbett D."/>
        </authorList>
    </citation>
    <scope>NUCLEOTIDE SEQUENCE [LARGE SCALE GENOMIC DNA]</scope>
    <source>
        <strain evidence="10">ALCF2SS1-6</strain>
    </source>
</reference>
<dbReference type="FunFam" id="2.40.70.10:FF:000115">
    <property type="entry name" value="Lysosomal aspartic protease"/>
    <property type="match status" value="1"/>
</dbReference>
<dbReference type="InterPro" id="IPR021109">
    <property type="entry name" value="Peptidase_aspartic_dom_sf"/>
</dbReference>
<evidence type="ECO:0000313" key="11">
    <source>
        <dbReference type="Proteomes" id="UP000313359"/>
    </source>
</evidence>
<dbReference type="InterPro" id="IPR034164">
    <property type="entry name" value="Pepsin-like_dom"/>
</dbReference>
<evidence type="ECO:0000256" key="8">
    <source>
        <dbReference type="SAM" id="SignalP"/>
    </source>
</evidence>
<dbReference type="PANTHER" id="PTHR47966">
    <property type="entry name" value="BETA-SITE APP-CLEAVING ENZYME, ISOFORM A-RELATED"/>
    <property type="match status" value="1"/>
</dbReference>
<comment type="similarity">
    <text evidence="1 6">Belongs to the peptidase A1 family.</text>
</comment>
<dbReference type="Proteomes" id="UP000313359">
    <property type="component" value="Unassembled WGS sequence"/>
</dbReference>
<dbReference type="SUPFAM" id="SSF50630">
    <property type="entry name" value="Acid proteases"/>
    <property type="match status" value="1"/>
</dbReference>
<dbReference type="PROSITE" id="PS51767">
    <property type="entry name" value="PEPTIDASE_A1"/>
    <property type="match status" value="1"/>
</dbReference>
<protein>
    <submittedName>
        <fullName evidence="10">Protease</fullName>
    </submittedName>
</protein>
<feature type="region of interest" description="Disordered" evidence="7">
    <location>
        <begin position="150"/>
        <end position="173"/>
    </location>
</feature>
<proteinExistence type="inferred from homology"/>
<dbReference type="EMBL" id="ML122311">
    <property type="protein sequence ID" value="RPD54081.1"/>
    <property type="molecule type" value="Genomic_DNA"/>
</dbReference>
<evidence type="ECO:0000256" key="5">
    <source>
        <dbReference type="PIRSR" id="PIRSR601461-1"/>
    </source>
</evidence>
<dbReference type="AlphaFoldDB" id="A0A5C2RSE6"/>
<sequence>MFCKATLITVALALIASASPIVVPSKSGVRVPLKKRGSLTNDDGTFNYDKVVRHIVRQKNKYRQNLINLEKNVGRQAFSKGASIKPLATVPVSSKSKRDGVDLTDQENDLLWTGEITIGDPAQKFVVDFDTGSSDLWIPASSCDSCGTHNKYDPDASSESKKESGSFSISYGDGSTASGDPYTDTVTVGGVSVTGQYLAAVTEESSEFQSDPSDGLLGLAFPAISNLNHDPFFFTAVDQGTAKEGRFAFKLDQSGSELFIGGTNADLYTGDIEYHDISSSNGFWQIGGASVTVGGDSVADGFDTIIDSGSTIITAPTDAAKSFWDAVDGSDVYDESQGLYSYPCDSPPDVAFSWGGQDWKISADDLSLGETESGSGTCVGAISGGDLGLGDDVWLLGDTLMKNTYTVFSVNDNAVGFAELA</sequence>
<evidence type="ECO:0000256" key="6">
    <source>
        <dbReference type="RuleBase" id="RU000454"/>
    </source>
</evidence>
<feature type="active site" evidence="5">
    <location>
        <position position="130"/>
    </location>
</feature>
<organism evidence="10 11">
    <name type="scientific">Lentinus tigrinus ALCF2SS1-6</name>
    <dbReference type="NCBI Taxonomy" id="1328759"/>
    <lineage>
        <taxon>Eukaryota</taxon>
        <taxon>Fungi</taxon>
        <taxon>Dikarya</taxon>
        <taxon>Basidiomycota</taxon>
        <taxon>Agaricomycotina</taxon>
        <taxon>Agaricomycetes</taxon>
        <taxon>Polyporales</taxon>
        <taxon>Polyporaceae</taxon>
        <taxon>Lentinus</taxon>
    </lineage>
</organism>
<keyword evidence="3 6" id="KW-0064">Aspartyl protease</keyword>
<feature type="signal peptide" evidence="8">
    <location>
        <begin position="1"/>
        <end position="18"/>
    </location>
</feature>
<dbReference type="Pfam" id="PF00026">
    <property type="entry name" value="Asp"/>
    <property type="match status" value="1"/>
</dbReference>
<dbReference type="GO" id="GO:0006508">
    <property type="term" value="P:proteolysis"/>
    <property type="evidence" value="ECO:0007669"/>
    <property type="project" value="UniProtKB-KW"/>
</dbReference>
<dbReference type="Gene3D" id="2.40.70.10">
    <property type="entry name" value="Acid Proteases"/>
    <property type="match status" value="2"/>
</dbReference>
<dbReference type="PROSITE" id="PS00141">
    <property type="entry name" value="ASP_PROTEASE"/>
    <property type="match status" value="1"/>
</dbReference>
<evidence type="ECO:0000256" key="3">
    <source>
        <dbReference type="ARBA" id="ARBA00022750"/>
    </source>
</evidence>
<evidence type="ECO:0000313" key="10">
    <source>
        <dbReference type="EMBL" id="RPD54081.1"/>
    </source>
</evidence>
<feature type="domain" description="Peptidase A1" evidence="9">
    <location>
        <begin position="112"/>
        <end position="418"/>
    </location>
</feature>
<name>A0A5C2RSE6_9APHY</name>
<dbReference type="PRINTS" id="PR00792">
    <property type="entry name" value="PEPSIN"/>
</dbReference>
<dbReference type="CDD" id="cd05471">
    <property type="entry name" value="pepsin_like"/>
    <property type="match status" value="1"/>
</dbReference>
<evidence type="ECO:0000256" key="2">
    <source>
        <dbReference type="ARBA" id="ARBA00022670"/>
    </source>
</evidence>
<dbReference type="InterPro" id="IPR001461">
    <property type="entry name" value="Aspartic_peptidase_A1"/>
</dbReference>
<evidence type="ECO:0000256" key="1">
    <source>
        <dbReference type="ARBA" id="ARBA00007447"/>
    </source>
</evidence>
<dbReference type="STRING" id="1328759.A0A5C2RSE6"/>
<evidence type="ECO:0000256" key="4">
    <source>
        <dbReference type="ARBA" id="ARBA00022801"/>
    </source>
</evidence>
<feature type="chain" id="PRO_5023129765" evidence="8">
    <location>
        <begin position="19"/>
        <end position="421"/>
    </location>
</feature>
<dbReference type="PANTHER" id="PTHR47966:SF51">
    <property type="entry name" value="BETA-SITE APP-CLEAVING ENZYME, ISOFORM A-RELATED"/>
    <property type="match status" value="1"/>
</dbReference>
<dbReference type="InterPro" id="IPR001969">
    <property type="entry name" value="Aspartic_peptidase_AS"/>
</dbReference>
<evidence type="ECO:0000256" key="7">
    <source>
        <dbReference type="SAM" id="MobiDB-lite"/>
    </source>
</evidence>